<dbReference type="InterPro" id="IPR007393">
    <property type="entry name" value="YlxR_dom"/>
</dbReference>
<dbReference type="PANTHER" id="PTHR34215">
    <property type="entry name" value="BLL0784 PROTEIN"/>
    <property type="match status" value="1"/>
</dbReference>
<evidence type="ECO:0000313" key="4">
    <source>
        <dbReference type="Proteomes" id="UP000308000"/>
    </source>
</evidence>
<dbReference type="Proteomes" id="UP000536909">
    <property type="component" value="Unassembled WGS sequence"/>
</dbReference>
<dbReference type="InterPro" id="IPR037465">
    <property type="entry name" value="YlxR"/>
</dbReference>
<accession>A0AAJ5F3D7</accession>
<dbReference type="AlphaFoldDB" id="A0AAJ5F3D7"/>
<evidence type="ECO:0000259" key="1">
    <source>
        <dbReference type="Pfam" id="PF04296"/>
    </source>
</evidence>
<feature type="domain" description="YlxR" evidence="1">
    <location>
        <begin position="22"/>
        <end position="78"/>
    </location>
</feature>
<gene>
    <name evidence="3" type="ORF">FCS05_08205</name>
    <name evidence="2" type="ORF">HNQ10_001063</name>
</gene>
<name>A0AAJ5F3D7_9DEIO</name>
<protein>
    <submittedName>
        <fullName evidence="3">YlxR family protein</fullName>
    </submittedName>
</protein>
<dbReference type="SUPFAM" id="SSF64376">
    <property type="entry name" value="YlxR-like"/>
    <property type="match status" value="1"/>
</dbReference>
<dbReference type="Gene3D" id="3.30.1230.10">
    <property type="entry name" value="YlxR-like"/>
    <property type="match status" value="1"/>
</dbReference>
<dbReference type="Pfam" id="PF04296">
    <property type="entry name" value="YlxR"/>
    <property type="match status" value="1"/>
</dbReference>
<dbReference type="EMBL" id="VBRC01000005">
    <property type="protein sequence ID" value="TLK27894.1"/>
    <property type="molecule type" value="Genomic_DNA"/>
</dbReference>
<dbReference type="Proteomes" id="UP000308000">
    <property type="component" value="Unassembled WGS sequence"/>
</dbReference>
<organism evidence="3 4">
    <name type="scientific">Deinococcus metallilatus</name>
    <dbReference type="NCBI Taxonomy" id="1211322"/>
    <lineage>
        <taxon>Bacteria</taxon>
        <taxon>Thermotogati</taxon>
        <taxon>Deinococcota</taxon>
        <taxon>Deinococci</taxon>
        <taxon>Deinococcales</taxon>
        <taxon>Deinococcaceae</taxon>
        <taxon>Deinococcus</taxon>
    </lineage>
</organism>
<dbReference type="PANTHER" id="PTHR34215:SF1">
    <property type="entry name" value="YLXR DOMAIN-CONTAINING PROTEIN"/>
    <property type="match status" value="1"/>
</dbReference>
<dbReference type="InterPro" id="IPR035931">
    <property type="entry name" value="YlxR-like_sf"/>
</dbReference>
<keyword evidence="5" id="KW-1185">Reference proteome</keyword>
<dbReference type="EMBL" id="JACHFV010000003">
    <property type="protein sequence ID" value="MBB5294249.1"/>
    <property type="molecule type" value="Genomic_DNA"/>
</dbReference>
<proteinExistence type="predicted"/>
<sequence>MAAPSTPPNPERPSPERHCPERTCVACRRKRPQGEFVRVTRTSAGWRVLPGKRTGRGAYVCADSPDCWQEKRLRRAFRGDAPAVSAQLQALNTPMDQPMTT</sequence>
<evidence type="ECO:0000313" key="2">
    <source>
        <dbReference type="EMBL" id="MBB5294249.1"/>
    </source>
</evidence>
<dbReference type="RefSeq" id="WP_129119315.1">
    <property type="nucleotide sequence ID" value="NZ_BSUI01000016.1"/>
</dbReference>
<comment type="caution">
    <text evidence="3">The sequence shown here is derived from an EMBL/GenBank/DDBJ whole genome shotgun (WGS) entry which is preliminary data.</text>
</comment>
<reference evidence="3 4" key="1">
    <citation type="submission" date="2019-04" db="EMBL/GenBank/DDBJ databases">
        <title>Deinococcus metalilatus MA1002 mutant No.5.</title>
        <authorList>
            <person name="Park W."/>
            <person name="Park C."/>
        </authorList>
    </citation>
    <scope>NUCLEOTIDE SEQUENCE [LARGE SCALE GENOMIC DNA]</scope>
    <source>
        <strain evidence="3 4">MA1002-m5</strain>
    </source>
</reference>
<reference evidence="2 5" key="2">
    <citation type="submission" date="2020-08" db="EMBL/GenBank/DDBJ databases">
        <title>Genomic Encyclopedia of Type Strains, Phase IV (KMG-IV): sequencing the most valuable type-strain genomes for metagenomic binning, comparative biology and taxonomic classification.</title>
        <authorList>
            <person name="Goeker M."/>
        </authorList>
    </citation>
    <scope>NUCLEOTIDE SEQUENCE [LARGE SCALE GENOMIC DNA]</scope>
    <source>
        <strain evidence="2 5">DSM 105434</strain>
    </source>
</reference>
<evidence type="ECO:0000313" key="3">
    <source>
        <dbReference type="EMBL" id="TLK27894.1"/>
    </source>
</evidence>
<evidence type="ECO:0000313" key="5">
    <source>
        <dbReference type="Proteomes" id="UP000536909"/>
    </source>
</evidence>